<evidence type="ECO:0000256" key="12">
    <source>
        <dbReference type="ARBA" id="ARBA00023180"/>
    </source>
</evidence>
<evidence type="ECO:0000313" key="14">
    <source>
        <dbReference type="EMBL" id="MEM5502433.1"/>
    </source>
</evidence>
<evidence type="ECO:0000256" key="4">
    <source>
        <dbReference type="ARBA" id="ARBA00022670"/>
    </source>
</evidence>
<comment type="subcellular location">
    <subcellularLocation>
        <location evidence="3">Membrane</location>
        <topology evidence="3">Single-pass type I membrane protein</topology>
    </subcellularLocation>
</comment>
<name>A0ABU9T8H6_9HYPH</name>
<evidence type="ECO:0000256" key="10">
    <source>
        <dbReference type="ARBA" id="ARBA00023049"/>
    </source>
</evidence>
<dbReference type="Pfam" id="PF01963">
    <property type="entry name" value="TraB_PrgY_gumN"/>
    <property type="match status" value="1"/>
</dbReference>
<feature type="transmembrane region" description="Helical" evidence="13">
    <location>
        <begin position="20"/>
        <end position="41"/>
    </location>
</feature>
<comment type="cofactor">
    <cofactor evidence="1">
        <name>Mn(2+)</name>
        <dbReference type="ChEBI" id="CHEBI:29035"/>
    </cofactor>
</comment>
<dbReference type="InterPro" id="IPR040230">
    <property type="entry name" value="TIKI1/2-like"/>
</dbReference>
<keyword evidence="15" id="KW-1185">Reference proteome</keyword>
<reference evidence="14 15" key="1">
    <citation type="submission" date="2024-03" db="EMBL/GenBank/DDBJ databases">
        <title>Community enrichment and isolation of bacterial strains for fucoidan degradation.</title>
        <authorList>
            <person name="Sichert A."/>
        </authorList>
    </citation>
    <scope>NUCLEOTIDE SEQUENCE [LARGE SCALE GENOMIC DNA]</scope>
    <source>
        <strain evidence="14 15">AS62</strain>
    </source>
</reference>
<gene>
    <name evidence="14" type="ORF">WNY59_12635</name>
</gene>
<dbReference type="CDD" id="cd14789">
    <property type="entry name" value="Tiki"/>
    <property type="match status" value="1"/>
</dbReference>
<evidence type="ECO:0000256" key="13">
    <source>
        <dbReference type="SAM" id="Phobius"/>
    </source>
</evidence>
<sequence length="364" mass="39324">MKTHHTRTAAIVDRISDASLVIIGAIHATVLAVTMLLAFTATQAKAEAPAKTCGGNNLMQKFAADNPERFAAIESEAAKVPFGEGLLFKLEKDGSAPSYLFGTMHMTDPRVISLPKAAQAALDGADIVAIESTEILDPAAAQVALMAKPELTMFIDDKRLSDFLNEEEKDVLAKNLAERGMQLALIDRMKPWLLTGMFALPECEFERKQAGEPFLDLALAQSAEKDGKELVGLETLIEQFDAMASLPMKFHVKGLIDTLALGDTVKDVTETMIVLYTEGKTGTVWPMLRAVSDMAGQTNAASSEGYAQFEETMVNTRNKTMLKRSTPLLERGNAFIAVGALHLPGENGLAQLYKDAGYTVTAVQ</sequence>
<keyword evidence="11 13" id="KW-0472">Membrane</keyword>
<protein>
    <submittedName>
        <fullName evidence="14">TraB/GumN family protein</fullName>
    </submittedName>
</protein>
<evidence type="ECO:0000313" key="15">
    <source>
        <dbReference type="Proteomes" id="UP001477870"/>
    </source>
</evidence>
<dbReference type="Proteomes" id="UP001477870">
    <property type="component" value="Unassembled WGS sequence"/>
</dbReference>
<evidence type="ECO:0000256" key="5">
    <source>
        <dbReference type="ARBA" id="ARBA00022692"/>
    </source>
</evidence>
<keyword evidence="8" id="KW-0378">Hydrolase</keyword>
<dbReference type="RefSeq" id="WP_342848753.1">
    <property type="nucleotide sequence ID" value="NZ_JBBMQO010000007.1"/>
</dbReference>
<evidence type="ECO:0000256" key="3">
    <source>
        <dbReference type="ARBA" id="ARBA00004479"/>
    </source>
</evidence>
<evidence type="ECO:0000256" key="11">
    <source>
        <dbReference type="ARBA" id="ARBA00023136"/>
    </source>
</evidence>
<dbReference type="EMBL" id="JBBMQO010000007">
    <property type="protein sequence ID" value="MEM5502433.1"/>
    <property type="molecule type" value="Genomic_DNA"/>
</dbReference>
<comment type="caution">
    <text evidence="14">The sequence shown here is derived from an EMBL/GenBank/DDBJ whole genome shotgun (WGS) entry which is preliminary data.</text>
</comment>
<evidence type="ECO:0000256" key="7">
    <source>
        <dbReference type="ARBA" id="ARBA00022729"/>
    </source>
</evidence>
<keyword evidence="10" id="KW-0482">Metalloprotease</keyword>
<organism evidence="14 15">
    <name type="scientific">Ahrensia kielensis</name>
    <dbReference type="NCBI Taxonomy" id="76980"/>
    <lineage>
        <taxon>Bacteria</taxon>
        <taxon>Pseudomonadati</taxon>
        <taxon>Pseudomonadota</taxon>
        <taxon>Alphaproteobacteria</taxon>
        <taxon>Hyphomicrobiales</taxon>
        <taxon>Ahrensiaceae</taxon>
        <taxon>Ahrensia</taxon>
    </lineage>
</organism>
<keyword evidence="5 13" id="KW-0812">Transmembrane</keyword>
<keyword evidence="6" id="KW-0479">Metal-binding</keyword>
<evidence type="ECO:0000256" key="8">
    <source>
        <dbReference type="ARBA" id="ARBA00022801"/>
    </source>
</evidence>
<comment type="cofactor">
    <cofactor evidence="2">
        <name>Co(2+)</name>
        <dbReference type="ChEBI" id="CHEBI:48828"/>
    </cofactor>
</comment>
<dbReference type="InterPro" id="IPR002816">
    <property type="entry name" value="TraB/PrgY/GumN_fam"/>
</dbReference>
<keyword evidence="4" id="KW-0645">Protease</keyword>
<proteinExistence type="predicted"/>
<keyword evidence="7" id="KW-0732">Signal</keyword>
<accession>A0ABU9T8H6</accession>
<evidence type="ECO:0000256" key="9">
    <source>
        <dbReference type="ARBA" id="ARBA00022989"/>
    </source>
</evidence>
<keyword evidence="9 13" id="KW-1133">Transmembrane helix</keyword>
<evidence type="ECO:0000256" key="2">
    <source>
        <dbReference type="ARBA" id="ARBA00001941"/>
    </source>
</evidence>
<evidence type="ECO:0000256" key="1">
    <source>
        <dbReference type="ARBA" id="ARBA00001936"/>
    </source>
</evidence>
<dbReference type="PANTHER" id="PTHR31120:SF6">
    <property type="entry name" value="METALLOPROTEASE TIKI HOMOLOG"/>
    <property type="match status" value="1"/>
</dbReference>
<keyword evidence="12" id="KW-0325">Glycoprotein</keyword>
<evidence type="ECO:0000256" key="6">
    <source>
        <dbReference type="ARBA" id="ARBA00022723"/>
    </source>
</evidence>
<dbReference type="PANTHER" id="PTHR31120">
    <property type="entry name" value="METALLOPROTEASE TIKI"/>
    <property type="match status" value="1"/>
</dbReference>